<accession>A0A402A3U0</accession>
<keyword evidence="2" id="KW-0808">Transferase</keyword>
<dbReference type="PROSITE" id="PS51186">
    <property type="entry name" value="GNAT"/>
    <property type="match status" value="1"/>
</dbReference>
<dbReference type="PANTHER" id="PTHR39173">
    <property type="entry name" value="ACETYLTRANSFERASE"/>
    <property type="match status" value="1"/>
</dbReference>
<keyword evidence="3" id="KW-1185">Reference proteome</keyword>
<dbReference type="AlphaFoldDB" id="A0A402A3U0"/>
<dbReference type="PANTHER" id="PTHR39173:SF1">
    <property type="entry name" value="ACETYLTRANSFERASE"/>
    <property type="match status" value="1"/>
</dbReference>
<evidence type="ECO:0000313" key="2">
    <source>
        <dbReference type="EMBL" id="GCE13814.1"/>
    </source>
</evidence>
<dbReference type="InterPro" id="IPR016181">
    <property type="entry name" value="Acyl_CoA_acyltransferase"/>
</dbReference>
<dbReference type="Pfam" id="PF13302">
    <property type="entry name" value="Acetyltransf_3"/>
    <property type="match status" value="1"/>
</dbReference>
<name>A0A402A3U0_9CHLR</name>
<gene>
    <name evidence="2" type="ORF">KTT_36730</name>
</gene>
<dbReference type="GO" id="GO:0016747">
    <property type="term" value="F:acyltransferase activity, transferring groups other than amino-acyl groups"/>
    <property type="evidence" value="ECO:0007669"/>
    <property type="project" value="InterPro"/>
</dbReference>
<reference evidence="3" key="1">
    <citation type="submission" date="2018-12" db="EMBL/GenBank/DDBJ databases">
        <title>Tengunoibacter tsumagoiensis gen. nov., sp. nov., Dictyobacter kobayashii sp. nov., D. alpinus sp. nov., and D. joshuensis sp. nov. and description of Dictyobacteraceae fam. nov. within the order Ktedonobacterales isolated from Tengu-no-mugimeshi.</title>
        <authorList>
            <person name="Wang C.M."/>
            <person name="Zheng Y."/>
            <person name="Sakai Y."/>
            <person name="Toyoda A."/>
            <person name="Minakuchi Y."/>
            <person name="Abe K."/>
            <person name="Yokota A."/>
            <person name="Yabe S."/>
        </authorList>
    </citation>
    <scope>NUCLEOTIDE SEQUENCE [LARGE SCALE GENOMIC DNA]</scope>
    <source>
        <strain evidence="3">Uno3</strain>
    </source>
</reference>
<comment type="caution">
    <text evidence="2">The sequence shown here is derived from an EMBL/GenBank/DDBJ whole genome shotgun (WGS) entry which is preliminary data.</text>
</comment>
<dbReference type="EMBL" id="BIFR01000001">
    <property type="protein sequence ID" value="GCE13814.1"/>
    <property type="molecule type" value="Genomic_DNA"/>
</dbReference>
<sequence length="172" mass="19966">MLILSEPSEQYKQSFLVGLLEFQAEGRMLEYNFQRVSSDFRHFLQQFQGRRDPRLFSPQRVQATDFWLIDDEEYIGTVSIRPELNETLLRIGGHIGYKVRPSRRLQGYGTQLLRLGLEKAREMGLRRVLITCDETNVASRKVIEANGGQFENALVPTGSTVPRRRYWIELAS</sequence>
<dbReference type="Proteomes" id="UP000287352">
    <property type="component" value="Unassembled WGS sequence"/>
</dbReference>
<evidence type="ECO:0000259" key="1">
    <source>
        <dbReference type="PROSITE" id="PS51186"/>
    </source>
</evidence>
<organism evidence="2 3">
    <name type="scientific">Tengunoibacter tsumagoiensis</name>
    <dbReference type="NCBI Taxonomy" id="2014871"/>
    <lineage>
        <taxon>Bacteria</taxon>
        <taxon>Bacillati</taxon>
        <taxon>Chloroflexota</taxon>
        <taxon>Ktedonobacteria</taxon>
        <taxon>Ktedonobacterales</taxon>
        <taxon>Dictyobacteraceae</taxon>
        <taxon>Tengunoibacter</taxon>
    </lineage>
</organism>
<dbReference type="RefSeq" id="WP_218028945.1">
    <property type="nucleotide sequence ID" value="NZ_BIFR01000001.1"/>
</dbReference>
<protein>
    <submittedName>
        <fullName evidence="2">GNAT family N-acetyltransferase</fullName>
    </submittedName>
</protein>
<dbReference type="CDD" id="cd04301">
    <property type="entry name" value="NAT_SF"/>
    <property type="match status" value="1"/>
</dbReference>
<evidence type="ECO:0000313" key="3">
    <source>
        <dbReference type="Proteomes" id="UP000287352"/>
    </source>
</evidence>
<dbReference type="Gene3D" id="3.40.630.30">
    <property type="match status" value="1"/>
</dbReference>
<dbReference type="InterPro" id="IPR000182">
    <property type="entry name" value="GNAT_dom"/>
</dbReference>
<proteinExistence type="predicted"/>
<feature type="domain" description="N-acetyltransferase" evidence="1">
    <location>
        <begin position="31"/>
        <end position="171"/>
    </location>
</feature>
<dbReference type="SUPFAM" id="SSF55729">
    <property type="entry name" value="Acyl-CoA N-acyltransferases (Nat)"/>
    <property type="match status" value="1"/>
</dbReference>